<dbReference type="AlphaFoldDB" id="A0A397VIT2"/>
<dbReference type="Proteomes" id="UP000266673">
    <property type="component" value="Unassembled WGS sequence"/>
</dbReference>
<reference evidence="2 3" key="1">
    <citation type="submission" date="2018-06" db="EMBL/GenBank/DDBJ databases">
        <title>Comparative genomics reveals the genomic features of Rhizophagus irregularis, R. cerebriforme, R. diaphanum and Gigaspora rosea, and their symbiotic lifestyle signature.</title>
        <authorList>
            <person name="Morin E."/>
            <person name="San Clemente H."/>
            <person name="Chen E.C.H."/>
            <person name="De La Providencia I."/>
            <person name="Hainaut M."/>
            <person name="Kuo A."/>
            <person name="Kohler A."/>
            <person name="Murat C."/>
            <person name="Tang N."/>
            <person name="Roy S."/>
            <person name="Loubradou J."/>
            <person name="Henrissat B."/>
            <person name="Grigoriev I.V."/>
            <person name="Corradi N."/>
            <person name="Roux C."/>
            <person name="Martin F.M."/>
        </authorList>
    </citation>
    <scope>NUCLEOTIDE SEQUENCE [LARGE SCALE GENOMIC DNA]</scope>
    <source>
        <strain evidence="2 3">DAOM 194757</strain>
    </source>
</reference>
<keyword evidence="1" id="KW-0812">Transmembrane</keyword>
<proteinExistence type="predicted"/>
<evidence type="ECO:0000313" key="2">
    <source>
        <dbReference type="EMBL" id="RIB21758.1"/>
    </source>
</evidence>
<comment type="caution">
    <text evidence="2">The sequence shown here is derived from an EMBL/GenBank/DDBJ whole genome shotgun (WGS) entry which is preliminary data.</text>
</comment>
<protein>
    <submittedName>
        <fullName evidence="2">Uncharacterized protein</fullName>
    </submittedName>
</protein>
<evidence type="ECO:0000256" key="1">
    <source>
        <dbReference type="SAM" id="Phobius"/>
    </source>
</evidence>
<gene>
    <name evidence="2" type="ORF">C2G38_1064956</name>
</gene>
<sequence length="100" mass="12085">MLVTELGEISGKLANDHLPTDFFLPIDRSFFYSLVFFLFARYCRTFSMIVKFSFFVYRVFFRLTVRSYIVFFFRLTVRSFDFFFNFLFCSLVHLSVVRSP</sequence>
<keyword evidence="1" id="KW-0472">Membrane</keyword>
<feature type="transmembrane region" description="Helical" evidence="1">
    <location>
        <begin position="22"/>
        <end position="43"/>
    </location>
</feature>
<keyword evidence="1" id="KW-1133">Transmembrane helix</keyword>
<organism evidence="2 3">
    <name type="scientific">Gigaspora rosea</name>
    <dbReference type="NCBI Taxonomy" id="44941"/>
    <lineage>
        <taxon>Eukaryota</taxon>
        <taxon>Fungi</taxon>
        <taxon>Fungi incertae sedis</taxon>
        <taxon>Mucoromycota</taxon>
        <taxon>Glomeromycotina</taxon>
        <taxon>Glomeromycetes</taxon>
        <taxon>Diversisporales</taxon>
        <taxon>Gigasporaceae</taxon>
        <taxon>Gigaspora</taxon>
    </lineage>
</organism>
<name>A0A397VIT2_9GLOM</name>
<feature type="transmembrane region" description="Helical" evidence="1">
    <location>
        <begin position="55"/>
        <end position="73"/>
    </location>
</feature>
<accession>A0A397VIT2</accession>
<keyword evidence="3" id="KW-1185">Reference proteome</keyword>
<dbReference type="EMBL" id="QKWP01000342">
    <property type="protein sequence ID" value="RIB21758.1"/>
    <property type="molecule type" value="Genomic_DNA"/>
</dbReference>
<evidence type="ECO:0000313" key="3">
    <source>
        <dbReference type="Proteomes" id="UP000266673"/>
    </source>
</evidence>